<organism evidence="7 8">
    <name type="scientific">Anopheles albimanus</name>
    <name type="common">New world malaria mosquito</name>
    <dbReference type="NCBI Taxonomy" id="7167"/>
    <lineage>
        <taxon>Eukaryota</taxon>
        <taxon>Metazoa</taxon>
        <taxon>Ecdysozoa</taxon>
        <taxon>Arthropoda</taxon>
        <taxon>Hexapoda</taxon>
        <taxon>Insecta</taxon>
        <taxon>Pterygota</taxon>
        <taxon>Neoptera</taxon>
        <taxon>Endopterygota</taxon>
        <taxon>Diptera</taxon>
        <taxon>Nematocera</taxon>
        <taxon>Culicoidea</taxon>
        <taxon>Culicidae</taxon>
        <taxon>Anophelinae</taxon>
        <taxon>Anopheles</taxon>
    </lineage>
</organism>
<feature type="domain" description="Alpha-2-macroglobulin bait region" evidence="4">
    <location>
        <begin position="410"/>
        <end position="546"/>
    </location>
</feature>
<dbReference type="PANTHER" id="PTHR11412">
    <property type="entry name" value="MACROGLOBULIN / COMPLEMENT"/>
    <property type="match status" value="1"/>
</dbReference>
<dbReference type="InterPro" id="IPR002890">
    <property type="entry name" value="MG2"/>
</dbReference>
<reference evidence="7" key="2">
    <citation type="submission" date="2022-08" db="UniProtKB">
        <authorList>
            <consortium name="EnsemblMetazoa"/>
        </authorList>
    </citation>
    <scope>IDENTIFICATION</scope>
    <source>
        <strain evidence="7">STECLA/ALBI9_A</strain>
    </source>
</reference>
<dbReference type="Gene3D" id="2.20.130.20">
    <property type="match status" value="1"/>
</dbReference>
<dbReference type="Gene3D" id="2.60.40.1930">
    <property type="match status" value="2"/>
</dbReference>
<keyword evidence="1" id="KW-0732">Signal</keyword>
<evidence type="ECO:0000313" key="7">
    <source>
        <dbReference type="EnsemblMetazoa" id="AALB008470-PA"/>
    </source>
</evidence>
<evidence type="ECO:0000259" key="4">
    <source>
        <dbReference type="SMART" id="SM01359"/>
    </source>
</evidence>
<dbReference type="InterPro" id="IPR001599">
    <property type="entry name" value="Macroglobln_a2"/>
</dbReference>
<dbReference type="InterPro" id="IPR040839">
    <property type="entry name" value="MG4"/>
</dbReference>
<dbReference type="Pfam" id="PF01835">
    <property type="entry name" value="MG2"/>
    <property type="match status" value="1"/>
</dbReference>
<proteinExistence type="predicted"/>
<dbReference type="GO" id="GO:0005576">
    <property type="term" value="C:extracellular region"/>
    <property type="evidence" value="ECO:0007669"/>
    <property type="project" value="InterPro"/>
</dbReference>
<dbReference type="SMART" id="SM01360">
    <property type="entry name" value="A2M"/>
    <property type="match status" value="1"/>
</dbReference>
<dbReference type="Pfam" id="PF00207">
    <property type="entry name" value="A2M"/>
    <property type="match status" value="1"/>
</dbReference>
<keyword evidence="8" id="KW-1185">Reference proteome</keyword>
<evidence type="ECO:0000256" key="1">
    <source>
        <dbReference type="ARBA" id="ARBA00022729"/>
    </source>
</evidence>
<dbReference type="Gene3D" id="2.60.40.2950">
    <property type="match status" value="1"/>
</dbReference>
<accession>A0A8W7JW48</accession>
<evidence type="ECO:0000259" key="5">
    <source>
        <dbReference type="SMART" id="SM01360"/>
    </source>
</evidence>
<dbReference type="SMART" id="SM01359">
    <property type="entry name" value="A2M_N_2"/>
    <property type="match status" value="1"/>
</dbReference>
<dbReference type="Gene3D" id="2.60.40.10">
    <property type="entry name" value="Immunoglobulins"/>
    <property type="match status" value="2"/>
</dbReference>
<evidence type="ECO:0008006" key="9">
    <source>
        <dbReference type="Google" id="ProtNLM"/>
    </source>
</evidence>
<protein>
    <recommendedName>
        <fullName evidence="9">CD109 antigen</fullName>
    </recommendedName>
</protein>
<dbReference type="SMART" id="SM01361">
    <property type="entry name" value="A2M_recep"/>
    <property type="match status" value="1"/>
</dbReference>
<dbReference type="InterPro" id="IPR011625">
    <property type="entry name" value="A2M_N_BRD"/>
</dbReference>
<dbReference type="Pfam" id="PF17789">
    <property type="entry name" value="MG4"/>
    <property type="match status" value="1"/>
</dbReference>
<dbReference type="InterPro" id="IPR050473">
    <property type="entry name" value="A2M/Complement_sys"/>
</dbReference>
<feature type="domain" description="Alpha-2-macroglobulin" evidence="5">
    <location>
        <begin position="620"/>
        <end position="711"/>
    </location>
</feature>
<dbReference type="EnsemblMetazoa" id="AALB008470-RA">
    <property type="protein sequence ID" value="AALB008470-PA"/>
    <property type="gene ID" value="AALB008470"/>
</dbReference>
<dbReference type="GO" id="GO:0004866">
    <property type="term" value="F:endopeptidase inhibitor activity"/>
    <property type="evidence" value="ECO:0007669"/>
    <property type="project" value="InterPro"/>
</dbReference>
<dbReference type="PANTHER" id="PTHR11412:SF136">
    <property type="entry name" value="CD109 ANTIGEN"/>
    <property type="match status" value="1"/>
</dbReference>
<dbReference type="Gene3D" id="2.60.40.1940">
    <property type="match status" value="1"/>
</dbReference>
<keyword evidence="2" id="KW-0882">Thioester bond</keyword>
<dbReference type="InterPro" id="IPR013783">
    <property type="entry name" value="Ig-like_fold"/>
</dbReference>
<dbReference type="Pfam" id="PF07703">
    <property type="entry name" value="A2M_BRD"/>
    <property type="match status" value="1"/>
</dbReference>
<evidence type="ECO:0000313" key="8">
    <source>
        <dbReference type="Proteomes" id="UP000069272"/>
    </source>
</evidence>
<evidence type="ECO:0000256" key="2">
    <source>
        <dbReference type="ARBA" id="ARBA00022966"/>
    </source>
</evidence>
<dbReference type="AlphaFoldDB" id="A0A8W7JW48"/>
<dbReference type="Pfam" id="PF07677">
    <property type="entry name" value="A2M_recep"/>
    <property type="match status" value="1"/>
</dbReference>
<dbReference type="Gene3D" id="2.60.40.690">
    <property type="entry name" value="Alpha-macroglobulin, receptor-binding domain"/>
    <property type="match status" value="1"/>
</dbReference>
<dbReference type="InterPro" id="IPR036595">
    <property type="entry name" value="A-macroglobulin_rcpt-bd_sf"/>
</dbReference>
<keyword evidence="3" id="KW-1015">Disulfide bond</keyword>
<evidence type="ECO:0000256" key="3">
    <source>
        <dbReference type="ARBA" id="ARBA00023157"/>
    </source>
</evidence>
<dbReference type="SUPFAM" id="SSF49410">
    <property type="entry name" value="Alpha-macroglobulin receptor domain"/>
    <property type="match status" value="1"/>
</dbReference>
<sequence>MAPKWIQSNREYTLLVSNVFSENKSDCLLTVRLEGIRFNGSSLINLTKIETVLPETNKMITFKIPNNFTERHPVLKIEGKQPSTSSNVNINQEVELYYWVSSGLGFIQLNKHVFRPDETLKFRVVVVDGDLKPPLSRETTVSVYVNGPNGDLIRQWSNVTLKKGVFEDQMATGTIPVPGTYLINVKTNEHHVHWRTFEVKDYDLYTIDLKIYPTIAPCVEHQGLNLTVNVKNGLGIPLSGTVKIDLYLFDEKLNSSKIWEVNGERQVYLPFPEKRVGPNVTYDVLVKVTFTEQYTNRTVVKEKRIPVYNYKYKVTHDTRLTYRPGSPFIATLKVTDLNGEPANNANLLVEIGGAKELFAQKYTSNVTGYISIFMQTDESTKIKYLQVFEGNQMKLTETIYELEGVSNMFLEVKLLTRVKFNRMVKLMVSCSHGMTILLYYVICKGNIVEAGFFRPNQMNRYPFQVLMSTRLIPYSQIVVATIVNNEMIFNNVDLFSNELGNPLEIKIEENISEDGVEPGDEIELAIRGRPGSFVALTAYDQRLQQYIKGHDIFLKDIWKMFKTLYWIFDIKHPALENLGLFAWISDQTITISGEYDARGIYPDEPRFGMPEPYRTDFWDSWLWQNVTIPPSGRIGLVVTVPHSTTSWCIIGFSIHPEYGLGSVQHPIQFSTKKNIYLLDQLPEFITRGETISLHFTLFSTINETFEATVTMFNAKNQLLFLDGPSGDSTESKIVDVMSNSPTPVSFVVKPMKLGELEIRLNASIMQGVISDSFKKIIKVLPEDLHEGKQVSLNFNHSFDIPLVGVKKGCLQMELSFLPKVPAPGFGIINDFNVSLSYGSMQKMFHINPISKNIKMKHILDTEHIHVTVIVNDSRMITVNWRVRPCYSFNIEITKQATATKLLKQLNVCCSFIPGIVGQHSNDTLVEVSIPIGYAMENHSVQENTTFNPIDSIEVLHDGTTLKVHYKNMGIETTCFSVFAYRRYRMPLKHPSYIRVQDSYRPELYATEMFNFY</sequence>
<evidence type="ECO:0000259" key="6">
    <source>
        <dbReference type="SMART" id="SM01361"/>
    </source>
</evidence>
<dbReference type="Proteomes" id="UP000069272">
    <property type="component" value="Chromosome 3R"/>
</dbReference>
<feature type="domain" description="Alpha-macroglobulin receptor-binding" evidence="6">
    <location>
        <begin position="920"/>
        <end position="1009"/>
    </location>
</feature>
<name>A0A8W7JW48_ANOAL</name>
<reference evidence="7 8" key="1">
    <citation type="journal article" date="2017" name="G3 (Bethesda)">
        <title>The Physical Genome Mapping of Anopheles albimanus Corrected Scaffold Misassemblies and Identified Interarm Rearrangements in Genus Anopheles.</title>
        <authorList>
            <person name="Artemov G.N."/>
            <person name="Peery A.N."/>
            <person name="Jiang X."/>
            <person name="Tu Z."/>
            <person name="Stegniy V.N."/>
            <person name="Sharakhova M.V."/>
            <person name="Sharakhov I.V."/>
        </authorList>
    </citation>
    <scope>NUCLEOTIDE SEQUENCE [LARGE SCALE GENOMIC DNA]</scope>
    <source>
        <strain evidence="7 8">ALBI9_A</strain>
    </source>
</reference>
<dbReference type="InterPro" id="IPR009048">
    <property type="entry name" value="A-macroglobulin_rcpt-bd"/>
</dbReference>